<evidence type="ECO:0000256" key="1">
    <source>
        <dbReference type="SAM" id="MobiDB-lite"/>
    </source>
</evidence>
<gene>
    <name evidence="2" type="ORF">PHYPADRAFT_103295</name>
</gene>
<sequence>MVIERKKRTAMREERQRNVKTKGALPPMECVIVTSMEPFSQRLPPIDIALLTEYVTNYDPEDGSSVVHGRIIGINEVTLNKVLYLLMGELPVSGDLESDFVPSKYLKSKNKAFEKNQGWKTTDALMSELGEWMWFVQKRLGLNRYSTNCDAGGDGLQLGIVCCDQTPCGIGREKKNREGYHDVMLQLRV</sequence>
<accession>A9U6J7</accession>
<feature type="region of interest" description="Disordered" evidence="1">
    <location>
        <begin position="1"/>
        <end position="20"/>
    </location>
</feature>
<proteinExistence type="predicted"/>
<evidence type="ECO:0000313" key="2">
    <source>
        <dbReference type="EMBL" id="EDQ48706.1"/>
    </source>
</evidence>
<reference evidence="2" key="1">
    <citation type="journal article" date="2008" name="Science">
        <title>The Physcomitrella genome reveals evolutionary insights into the conquest of land by plants.</title>
        <authorList>
            <person name="Rensing S."/>
            <person name="Lang D."/>
            <person name="Zimmer A."/>
            <person name="Terry A."/>
            <person name="Salamov A."/>
            <person name="Shapiro H."/>
            <person name="Nishiyama T."/>
            <person name="Perroud P.-F."/>
            <person name="Lindquist E."/>
            <person name="Kamisugi Y."/>
            <person name="Tanahashi T."/>
            <person name="Sakakibara K."/>
            <person name="Fujita T."/>
            <person name="Oishi K."/>
            <person name="Shin-I T."/>
            <person name="Kuroki Y."/>
            <person name="Toyoda A."/>
            <person name="Suzuki Y."/>
            <person name="Hashimoto A."/>
            <person name="Yamaguchi K."/>
            <person name="Sugano A."/>
            <person name="Kohara Y."/>
            <person name="Fujiyama A."/>
            <person name="Anterola A."/>
            <person name="Aoki S."/>
            <person name="Ashton N."/>
            <person name="Barbazuk W.B."/>
            <person name="Barker E."/>
            <person name="Bennetzen J."/>
            <person name="Bezanilla M."/>
            <person name="Blankenship R."/>
            <person name="Cho S.H."/>
            <person name="Dutcher S."/>
            <person name="Estelle M."/>
            <person name="Fawcett J.A."/>
            <person name="Gundlach H."/>
            <person name="Hanada K."/>
            <person name="Heyl A."/>
            <person name="Hicks K.A."/>
            <person name="Hugh J."/>
            <person name="Lohr M."/>
            <person name="Mayer K."/>
            <person name="Melkozernov A."/>
            <person name="Murata T."/>
            <person name="Nelson D."/>
            <person name="Pils B."/>
            <person name="Prigge M."/>
            <person name="Reiss B."/>
            <person name="Renner T."/>
            <person name="Rombauts S."/>
            <person name="Rushton P."/>
            <person name="Sanderfoot A."/>
            <person name="Schween G."/>
            <person name="Shiu S.-H."/>
            <person name="Stueber K."/>
            <person name="Theodoulou F.L."/>
            <person name="Tu H."/>
            <person name="Van de Peer Y."/>
            <person name="Verrier P.J."/>
            <person name="Waters E."/>
            <person name="Wood A."/>
            <person name="Yang L."/>
            <person name="Cove D."/>
            <person name="Cuming A."/>
            <person name="Hasebe M."/>
            <person name="Lucas S."/>
            <person name="Mishler D.B."/>
            <person name="Reski R."/>
            <person name="Grigoriev I."/>
            <person name="Quatrano R.S."/>
            <person name="Boore J.L."/>
        </authorList>
    </citation>
    <scope>NUCLEOTIDE SEQUENCE [LARGE SCALE GENOMIC DNA]</scope>
</reference>
<dbReference type="EMBL" id="DS546050">
    <property type="protein sequence ID" value="EDQ48706.1"/>
    <property type="molecule type" value="Genomic_DNA"/>
</dbReference>
<dbReference type="AlphaFoldDB" id="A9U6J7"/>
<protein>
    <submittedName>
        <fullName evidence="2">Predicted protein</fullName>
    </submittedName>
</protein>
<name>A9U6J7_PHYPA</name>
<organism>
    <name type="scientific">Physcomitrium patens</name>
    <name type="common">Spreading-leaved earth moss</name>
    <name type="synonym">Physcomitrella patens</name>
    <dbReference type="NCBI Taxonomy" id="3218"/>
    <lineage>
        <taxon>Eukaryota</taxon>
        <taxon>Viridiplantae</taxon>
        <taxon>Streptophyta</taxon>
        <taxon>Embryophyta</taxon>
        <taxon>Bryophyta</taxon>
        <taxon>Bryophytina</taxon>
        <taxon>Bryopsida</taxon>
        <taxon>Funariidae</taxon>
        <taxon>Funariales</taxon>
        <taxon>Funariaceae</taxon>
        <taxon>Physcomitrium</taxon>
    </lineage>
</organism>